<dbReference type="InterPro" id="IPR044681">
    <property type="entry name" value="PICBP-like"/>
</dbReference>
<feature type="compositionally biased region" description="Polar residues" evidence="1">
    <location>
        <begin position="78"/>
        <end position="90"/>
    </location>
</feature>
<reference evidence="3" key="1">
    <citation type="submission" date="2023-10" db="EMBL/GenBank/DDBJ databases">
        <title>Chromosome-level genome of the transformable northern wattle, Acacia crassicarpa.</title>
        <authorList>
            <person name="Massaro I."/>
            <person name="Sinha N.R."/>
            <person name="Poethig S."/>
            <person name="Leichty A.R."/>
        </authorList>
    </citation>
    <scope>NUCLEOTIDE SEQUENCE</scope>
    <source>
        <strain evidence="3">Acra3RX</strain>
        <tissue evidence="3">Leaf</tissue>
    </source>
</reference>
<feature type="region of interest" description="Disordered" evidence="1">
    <location>
        <begin position="709"/>
        <end position="764"/>
    </location>
</feature>
<dbReference type="GO" id="GO:0005516">
    <property type="term" value="F:calmodulin binding"/>
    <property type="evidence" value="ECO:0007669"/>
    <property type="project" value="InterPro"/>
</dbReference>
<organism evidence="3 4">
    <name type="scientific">Acacia crassicarpa</name>
    <name type="common">northern wattle</name>
    <dbReference type="NCBI Taxonomy" id="499986"/>
    <lineage>
        <taxon>Eukaryota</taxon>
        <taxon>Viridiplantae</taxon>
        <taxon>Streptophyta</taxon>
        <taxon>Embryophyta</taxon>
        <taxon>Tracheophyta</taxon>
        <taxon>Spermatophyta</taxon>
        <taxon>Magnoliopsida</taxon>
        <taxon>eudicotyledons</taxon>
        <taxon>Gunneridae</taxon>
        <taxon>Pentapetalae</taxon>
        <taxon>rosids</taxon>
        <taxon>fabids</taxon>
        <taxon>Fabales</taxon>
        <taxon>Fabaceae</taxon>
        <taxon>Caesalpinioideae</taxon>
        <taxon>mimosoid clade</taxon>
        <taxon>Acacieae</taxon>
        <taxon>Acacia</taxon>
    </lineage>
</organism>
<accession>A0AAE1JKW7</accession>
<evidence type="ECO:0000313" key="3">
    <source>
        <dbReference type="EMBL" id="KAK4272475.1"/>
    </source>
</evidence>
<name>A0AAE1JKW7_9FABA</name>
<feature type="compositionally biased region" description="Basic and acidic residues" evidence="1">
    <location>
        <begin position="641"/>
        <end position="654"/>
    </location>
</feature>
<feature type="region of interest" description="Disordered" evidence="1">
    <location>
        <begin position="294"/>
        <end position="357"/>
    </location>
</feature>
<evidence type="ECO:0000259" key="2">
    <source>
        <dbReference type="SMART" id="SM01054"/>
    </source>
</evidence>
<sequence length="1360" mass="150438">MIPQTFETDSTSSSYAKSETESVAETEYSVSSSVSSNPQEGGRLEPMKKLKGLRSIRLLRLLSMRSSNKGPKSRNENIDSQSPGQHSSVEMSDASPNYMKATSSSHAKESFQSSEGMFTRKNLTRTPTLKLRRSLTRKRSGGTELKRKLKSSRSIKLTSVKGLRSSMQGKNQGKPSNFDDSQNSKHPSENSQRVMTRRLSFKLSSRYMFKSRKVFQEESSKISQSSDPSLHKATCSSTLKDSHFSDLIELPLEGNGSEQVPLSKKVCPYTYCSLHGRHRDNVPPLKRFVSMRRRQMKTHKNSKMESRPVTESKQSGNIKKGNQTSQSCSENPVSTTARSSKSHNQNDKKPARDLPVKTHNAVAPTFNGGGSSGGANEENINFRCNAEVLPGETSFSHMNFDQDLNDSLAETGYALSSFVAIKETNMGCCSAVTYKDKPDSELIETAGNNNIVAACDKCDESTQSVLMDDWHDIVNSESRLLEDPDLCDKYSSLIDDSEVAGHEVLGVEASQDKLEETNSTWELIDPESSGESLNANEYRSARDQSLDKLKASDQNVAVELTSAEAMYSASLIHTLEEGITTKDKNVDSGYGTLQDTSPHRESKPASTTDASYKMPEGDKKYIRMWHLMYKHAVLGNAEKGEDKLQSDLEDKEAQGEDGLSSDGVNNSPFQDDAGENENVVKLVQKAFDEILLPEMEDISLDDHLKSQGTASEDDLLEKSQGKERAESTSTSIDSPQEEARLKLDDEEDKASQKMGNKPEPKTPKSWSRLKKLLLLKRFVKAMDEVRKINLGKPRYSPSDANLEVGKVHLRRLMPGEEKNVDEWMLDYALQKVISKLDPAQKRRVTLLVEAFETVLPFQDSVKGPLSSAAIETKATAVQGLDGSSDLGEETVNRERKYRFSAKLLPGKAFHSHKIFEEHADDASDNPMAESQGSNVVEETKNNPKPRAINGGLVGKQSFAGDHDMEENDMIVNDNVYLAETKDSASLSSGMLFDSTSTSVEEDLANEMVNGVSRDMISGSTTEIPTGNSESHGRDFETDASKEPLSTSKSLILKSFVRALGSSLAPSAAPSDQLDEPAVGSKESMVKAKPEIENLEQFPPAEGTMNQQEKQNHTGLWYLVYRRMASGVAANDFKPLVHGDNEKEQGCDNSGVVGTDASISYGSIPVANQDMPLNDHPVTDSQAELHQLEAIRIVEEAIDAILPDAQEHSHDGQSVTDNSKQSHGVEGNNSEDLYQKEDRVTSNTGVTQGQDEEPALKEENKPLSRSWSNLKKVIMLRRFIKALEKVRKFNPRGPQYLPVKPDPEAEKVNLRHQDMGERKGSEEWMLDHALRQVVSQLTPARKRKVELLVEAFETVMPSIKS</sequence>
<feature type="compositionally biased region" description="Polar residues" evidence="1">
    <location>
        <begin position="1017"/>
        <end position="1029"/>
    </location>
</feature>
<feature type="compositionally biased region" description="Basic and acidic residues" evidence="1">
    <location>
        <begin position="1030"/>
        <end position="1041"/>
    </location>
</feature>
<feature type="compositionally biased region" description="Low complexity" evidence="1">
    <location>
        <begin position="55"/>
        <end position="69"/>
    </location>
</feature>
<feature type="compositionally biased region" description="Low complexity" evidence="1">
    <location>
        <begin position="119"/>
        <end position="129"/>
    </location>
</feature>
<evidence type="ECO:0000313" key="4">
    <source>
        <dbReference type="Proteomes" id="UP001293593"/>
    </source>
</evidence>
<feature type="compositionally biased region" description="Polar residues" evidence="1">
    <location>
        <begin position="1"/>
        <end position="17"/>
    </location>
</feature>
<feature type="compositionally biased region" description="Low complexity" evidence="1">
    <location>
        <begin position="21"/>
        <end position="36"/>
    </location>
</feature>
<feature type="region of interest" description="Disordered" evidence="1">
    <location>
        <begin position="1"/>
        <end position="196"/>
    </location>
</feature>
<feature type="compositionally biased region" description="Basic and acidic residues" evidence="1">
    <location>
        <begin position="344"/>
        <end position="356"/>
    </location>
</feature>
<feature type="region of interest" description="Disordered" evidence="1">
    <location>
        <begin position="582"/>
        <end position="613"/>
    </location>
</feature>
<dbReference type="InterPro" id="IPR012417">
    <property type="entry name" value="CaM-bd_dom_pln"/>
</dbReference>
<dbReference type="Pfam" id="PF07839">
    <property type="entry name" value="CaM_binding"/>
    <property type="match status" value="2"/>
</dbReference>
<dbReference type="Proteomes" id="UP001293593">
    <property type="component" value="Unassembled WGS sequence"/>
</dbReference>
<feature type="compositionally biased region" description="Basic residues" evidence="1">
    <location>
        <begin position="130"/>
        <end position="140"/>
    </location>
</feature>
<feature type="region of interest" description="Disordered" evidence="1">
    <location>
        <begin position="921"/>
        <end position="953"/>
    </location>
</feature>
<feature type="compositionally biased region" description="Polar residues" evidence="1">
    <location>
        <begin position="165"/>
        <end position="181"/>
    </location>
</feature>
<dbReference type="PANTHER" id="PTHR33923:SF3">
    <property type="entry name" value="CALMODULIN BINDING PROTEIN PICBP"/>
    <property type="match status" value="1"/>
</dbReference>
<proteinExistence type="predicted"/>
<evidence type="ECO:0000256" key="1">
    <source>
        <dbReference type="SAM" id="MobiDB-lite"/>
    </source>
</evidence>
<gene>
    <name evidence="3" type="ORF">QN277_021029</name>
</gene>
<comment type="caution">
    <text evidence="3">The sequence shown here is derived from an EMBL/GenBank/DDBJ whole genome shotgun (WGS) entry which is preliminary data.</text>
</comment>
<feature type="domain" description="Calmodulin-binding" evidence="2">
    <location>
        <begin position="1239"/>
        <end position="1356"/>
    </location>
</feature>
<feature type="compositionally biased region" description="Polar residues" evidence="1">
    <location>
        <begin position="100"/>
        <end position="116"/>
    </location>
</feature>
<dbReference type="PANTHER" id="PTHR33923">
    <property type="entry name" value="CALMODULIN-BINDING PROTEIN-RELATED"/>
    <property type="match status" value="1"/>
</dbReference>
<dbReference type="SMART" id="SM01054">
    <property type="entry name" value="CaM_binding"/>
    <property type="match status" value="2"/>
</dbReference>
<feature type="compositionally biased region" description="Polar residues" evidence="1">
    <location>
        <begin position="311"/>
        <end position="343"/>
    </location>
</feature>
<feature type="region of interest" description="Disordered" evidence="1">
    <location>
        <begin position="1016"/>
        <end position="1043"/>
    </location>
</feature>
<dbReference type="EMBL" id="JAWXYG010000005">
    <property type="protein sequence ID" value="KAK4272475.1"/>
    <property type="molecule type" value="Genomic_DNA"/>
</dbReference>
<feature type="compositionally biased region" description="Basic and acidic residues" evidence="1">
    <location>
        <begin position="716"/>
        <end position="726"/>
    </location>
</feature>
<keyword evidence="4" id="KW-1185">Reference proteome</keyword>
<feature type="region of interest" description="Disordered" evidence="1">
    <location>
        <begin position="641"/>
        <end position="673"/>
    </location>
</feature>
<feature type="region of interest" description="Disordered" evidence="1">
    <location>
        <begin position="1205"/>
        <end position="1262"/>
    </location>
</feature>
<feature type="domain" description="Calmodulin-binding" evidence="2">
    <location>
        <begin position="742"/>
        <end position="856"/>
    </location>
</feature>
<feature type="compositionally biased region" description="Polar residues" evidence="1">
    <location>
        <begin position="1211"/>
        <end position="1231"/>
    </location>
</feature>
<protein>
    <recommendedName>
        <fullName evidence="2">Calmodulin-binding domain-containing protein</fullName>
    </recommendedName>
</protein>